<keyword evidence="3" id="KW-1185">Reference proteome</keyword>
<keyword evidence="1" id="KW-0732">Signal</keyword>
<comment type="caution">
    <text evidence="2">The sequence shown here is derived from an EMBL/GenBank/DDBJ whole genome shotgun (WGS) entry which is preliminary data.</text>
</comment>
<dbReference type="Proteomes" id="UP001353858">
    <property type="component" value="Unassembled WGS sequence"/>
</dbReference>
<evidence type="ECO:0000313" key="3">
    <source>
        <dbReference type="Proteomes" id="UP001353858"/>
    </source>
</evidence>
<accession>A0AAN7PEN5</accession>
<sequence length="70" mass="8047">MKFFVFFLIVVVTADAYFAPLKTMRSSQARAAREVESVKTDLEGSESAYVVYPYLSYPHFYHTPLVYLGK</sequence>
<gene>
    <name evidence="2" type="ORF">RN001_000245</name>
</gene>
<evidence type="ECO:0000313" key="2">
    <source>
        <dbReference type="EMBL" id="KAK4883974.1"/>
    </source>
</evidence>
<proteinExistence type="predicted"/>
<dbReference type="EMBL" id="JARPUR010000001">
    <property type="protein sequence ID" value="KAK4883974.1"/>
    <property type="molecule type" value="Genomic_DNA"/>
</dbReference>
<protein>
    <submittedName>
        <fullName evidence="2">Uncharacterized protein</fullName>
    </submittedName>
</protein>
<organism evidence="2 3">
    <name type="scientific">Aquatica leii</name>
    <dbReference type="NCBI Taxonomy" id="1421715"/>
    <lineage>
        <taxon>Eukaryota</taxon>
        <taxon>Metazoa</taxon>
        <taxon>Ecdysozoa</taxon>
        <taxon>Arthropoda</taxon>
        <taxon>Hexapoda</taxon>
        <taxon>Insecta</taxon>
        <taxon>Pterygota</taxon>
        <taxon>Neoptera</taxon>
        <taxon>Endopterygota</taxon>
        <taxon>Coleoptera</taxon>
        <taxon>Polyphaga</taxon>
        <taxon>Elateriformia</taxon>
        <taxon>Elateroidea</taxon>
        <taxon>Lampyridae</taxon>
        <taxon>Luciolinae</taxon>
        <taxon>Aquatica</taxon>
    </lineage>
</organism>
<name>A0AAN7PEN5_9COLE</name>
<reference evidence="3" key="1">
    <citation type="submission" date="2023-01" db="EMBL/GenBank/DDBJ databases">
        <title>Key to firefly adult light organ development and bioluminescence: homeobox transcription factors regulate luciferase expression and transportation to peroxisome.</title>
        <authorList>
            <person name="Fu X."/>
        </authorList>
    </citation>
    <scope>NUCLEOTIDE SEQUENCE [LARGE SCALE GENOMIC DNA]</scope>
</reference>
<evidence type="ECO:0000256" key="1">
    <source>
        <dbReference type="SAM" id="SignalP"/>
    </source>
</evidence>
<feature type="signal peptide" evidence="1">
    <location>
        <begin position="1"/>
        <end position="16"/>
    </location>
</feature>
<dbReference type="AlphaFoldDB" id="A0AAN7PEN5"/>
<feature type="chain" id="PRO_5042998921" evidence="1">
    <location>
        <begin position="17"/>
        <end position="70"/>
    </location>
</feature>